<dbReference type="AlphaFoldDB" id="H0E9E0"/>
<evidence type="ECO:0000313" key="2">
    <source>
        <dbReference type="Proteomes" id="UP000005143"/>
    </source>
</evidence>
<reference evidence="1 2" key="1">
    <citation type="journal article" date="2013" name="Biodegradation">
        <title>Quantitative proteomic analysis of ibuprofen-degrading Patulibacter sp. strain I11.</title>
        <authorList>
            <person name="Almeida B."/>
            <person name="Kjeldal H."/>
            <person name="Lolas I."/>
            <person name="Knudsen A.D."/>
            <person name="Carvalho G."/>
            <person name="Nielsen K.L."/>
            <person name="Barreto Crespo M.T."/>
            <person name="Stensballe A."/>
            <person name="Nielsen J.L."/>
        </authorList>
    </citation>
    <scope>NUCLEOTIDE SEQUENCE [LARGE SCALE GENOMIC DNA]</scope>
    <source>
        <strain evidence="1 2">I11</strain>
    </source>
</reference>
<dbReference type="EMBL" id="AGUD01000257">
    <property type="protein sequence ID" value="EHN09719.1"/>
    <property type="molecule type" value="Genomic_DNA"/>
</dbReference>
<accession>H0E9E0</accession>
<comment type="caution">
    <text evidence="1">The sequence shown here is derived from an EMBL/GenBank/DDBJ whole genome shotgun (WGS) entry which is preliminary data.</text>
</comment>
<dbReference type="Proteomes" id="UP000005143">
    <property type="component" value="Unassembled WGS sequence"/>
</dbReference>
<sequence>MPGSATIACPPAGGPRPCRRLRTTLAAQPPRPLAELADALGVRWAILETATACSLRVGLRCRGIPLAAARRESLRTHVRGPAPSSIGYGVIAVRAAP</sequence>
<organism evidence="1 2">
    <name type="scientific">Patulibacter medicamentivorans</name>
    <dbReference type="NCBI Taxonomy" id="1097667"/>
    <lineage>
        <taxon>Bacteria</taxon>
        <taxon>Bacillati</taxon>
        <taxon>Actinomycetota</taxon>
        <taxon>Thermoleophilia</taxon>
        <taxon>Solirubrobacterales</taxon>
        <taxon>Patulibacteraceae</taxon>
        <taxon>Patulibacter</taxon>
    </lineage>
</organism>
<gene>
    <name evidence="1" type="ORF">PAI11_34570</name>
</gene>
<name>H0E9E0_9ACTN</name>
<protein>
    <submittedName>
        <fullName evidence="1">Uncharacterized protein</fullName>
    </submittedName>
</protein>
<keyword evidence="2" id="KW-1185">Reference proteome</keyword>
<evidence type="ECO:0000313" key="1">
    <source>
        <dbReference type="EMBL" id="EHN09719.1"/>
    </source>
</evidence>
<proteinExistence type="predicted"/>